<protein>
    <submittedName>
        <fullName evidence="2">FHA domain protein</fullName>
    </submittedName>
</protein>
<dbReference type="InterPro" id="IPR000253">
    <property type="entry name" value="FHA_dom"/>
</dbReference>
<dbReference type="PROSITE" id="PS50006">
    <property type="entry name" value="FHA_DOMAIN"/>
    <property type="match status" value="1"/>
</dbReference>
<dbReference type="AlphaFoldDB" id="A0A158M5C8"/>
<dbReference type="PATRIC" id="fig|1331206.3.peg.2165"/>
<dbReference type="Pfam" id="PF00498">
    <property type="entry name" value="FHA"/>
    <property type="match status" value="1"/>
</dbReference>
<dbReference type="InterPro" id="IPR008984">
    <property type="entry name" value="SMAD_FHA_dom_sf"/>
</dbReference>
<gene>
    <name evidence="2" type="ORF">L497_0965</name>
</gene>
<evidence type="ECO:0000259" key="1">
    <source>
        <dbReference type="PROSITE" id="PS50006"/>
    </source>
</evidence>
<dbReference type="Gene3D" id="3.30.450.380">
    <property type="match status" value="1"/>
</dbReference>
<dbReference type="EMBL" id="JFZZ01000074">
    <property type="protein sequence ID" value="KAK90428.1"/>
    <property type="molecule type" value="Genomic_DNA"/>
</dbReference>
<dbReference type="STRING" id="35814.BBB42_08180"/>
<dbReference type="Proteomes" id="UP000026682">
    <property type="component" value="Unassembled WGS sequence"/>
</dbReference>
<proteinExistence type="predicted"/>
<dbReference type="SUPFAM" id="SSF49879">
    <property type="entry name" value="SMAD/FHA domain"/>
    <property type="match status" value="1"/>
</dbReference>
<name>A0A158M5C8_9BORD</name>
<reference evidence="2 3" key="1">
    <citation type="submission" date="2014-03" db="EMBL/GenBank/DDBJ databases">
        <title>Genome sequence of Bordetella holmseii.</title>
        <authorList>
            <person name="Harvill E."/>
            <person name="Goodfield L.L."/>
            <person name="Ivanov Y."/>
            <person name="Meyer J.A."/>
            <person name="Newth C."/>
            <person name="Cassiday P."/>
            <person name="Tondella M.L."/>
            <person name="Liao P."/>
            <person name="Zimmerman J."/>
            <person name="Meert K."/>
            <person name="Wessel D."/>
            <person name="Berger J."/>
            <person name="Dean J.M."/>
            <person name="Holubkov R."/>
            <person name="Burr J."/>
            <person name="Liu T."/>
            <person name="Brinkac L.M."/>
            <person name="Sanka R."/>
            <person name="Kim M."/>
            <person name="Losada L."/>
        </authorList>
    </citation>
    <scope>NUCLEOTIDE SEQUENCE [LARGE SCALE GENOMIC DNA]</scope>
    <source>
        <strain evidence="2 3">CDC-H585-BH</strain>
    </source>
</reference>
<evidence type="ECO:0000313" key="3">
    <source>
        <dbReference type="Proteomes" id="UP000026682"/>
    </source>
</evidence>
<comment type="caution">
    <text evidence="2">The sequence shown here is derived from an EMBL/GenBank/DDBJ whole genome shotgun (WGS) entry which is preliminary data.</text>
</comment>
<dbReference type="SMART" id="SM00240">
    <property type="entry name" value="FHA"/>
    <property type="match status" value="1"/>
</dbReference>
<organism evidence="2 3">
    <name type="scientific">Bordetella holmesii CDC-H585-BH</name>
    <dbReference type="NCBI Taxonomy" id="1331206"/>
    <lineage>
        <taxon>Bacteria</taxon>
        <taxon>Pseudomonadati</taxon>
        <taxon>Pseudomonadota</taxon>
        <taxon>Betaproteobacteria</taxon>
        <taxon>Burkholderiales</taxon>
        <taxon>Alcaligenaceae</taxon>
        <taxon>Bordetella</taxon>
    </lineage>
</organism>
<feature type="domain" description="FHA" evidence="1">
    <location>
        <begin position="21"/>
        <end position="70"/>
    </location>
</feature>
<sequence length="207" mass="22043">MMLELQYEDGRAERLTLSAPVLIGRAAHCDLRIANWRVAREHARLLQGPDGWIIEDLGGLAGTFVNGARVAMHGPLVAADTIVIGPCRLRLSPPPPTPADVAAGSVQIDDASETWQACRAALHEALIQALDLRRRDVASMSDGALRQEASGLLARLLKESAVAVPETVDRVSLCKSVLDEAVGLGALEPLLEDSSISEIMVNVTCSP</sequence>
<dbReference type="CDD" id="cd00060">
    <property type="entry name" value="FHA"/>
    <property type="match status" value="1"/>
</dbReference>
<dbReference type="Gene3D" id="2.60.200.20">
    <property type="match status" value="1"/>
</dbReference>
<evidence type="ECO:0000313" key="2">
    <source>
        <dbReference type="EMBL" id="KAK90428.1"/>
    </source>
</evidence>
<accession>A0A158M5C8</accession>